<evidence type="ECO:0000313" key="2">
    <source>
        <dbReference type="EMBL" id="MFC5566074.1"/>
    </source>
</evidence>
<feature type="transmembrane region" description="Helical" evidence="1">
    <location>
        <begin position="96"/>
        <end position="115"/>
    </location>
</feature>
<dbReference type="EMBL" id="JBHSNA010000004">
    <property type="protein sequence ID" value="MFC5566074.1"/>
    <property type="molecule type" value="Genomic_DNA"/>
</dbReference>
<reference evidence="3" key="1">
    <citation type="journal article" date="2019" name="Int. J. Syst. Evol. Microbiol.">
        <title>The Global Catalogue of Microorganisms (GCM) 10K type strain sequencing project: providing services to taxonomists for standard genome sequencing and annotation.</title>
        <authorList>
            <consortium name="The Broad Institute Genomics Platform"/>
            <consortium name="The Broad Institute Genome Sequencing Center for Infectious Disease"/>
            <person name="Wu L."/>
            <person name="Ma J."/>
        </authorList>
    </citation>
    <scope>NUCLEOTIDE SEQUENCE [LARGE SCALE GENOMIC DNA]</scope>
    <source>
        <strain evidence="3">KACC 11588</strain>
    </source>
</reference>
<proteinExistence type="predicted"/>
<dbReference type="Pfam" id="PF06170">
    <property type="entry name" value="DUF983"/>
    <property type="match status" value="1"/>
</dbReference>
<gene>
    <name evidence="2" type="ORF">ACFPOC_06515</name>
</gene>
<protein>
    <submittedName>
        <fullName evidence="2">DUF983 domain-containing protein</fullName>
    </submittedName>
</protein>
<sequence>MDDPATTATADRIIAVPQDRPVWTAVRRGVLRRCPHCGEGRLFDGYLKVADCCASCGEVLRHHRADDGPAYLTILVVGHLIAFLMHFVWVTFRPEPLVFATILTVFAVGLSLWLLPRFKGAIVGYQWAHRMHGFDDGR</sequence>
<dbReference type="Gene3D" id="2.20.25.10">
    <property type="match status" value="1"/>
</dbReference>
<comment type="caution">
    <text evidence="2">The sequence shown here is derived from an EMBL/GenBank/DDBJ whole genome shotgun (WGS) entry which is preliminary data.</text>
</comment>
<accession>A0ABW0SB32</accession>
<name>A0ABW0SB32_9RHOB</name>
<evidence type="ECO:0000256" key="1">
    <source>
        <dbReference type="SAM" id="Phobius"/>
    </source>
</evidence>
<keyword evidence="1" id="KW-1133">Transmembrane helix</keyword>
<dbReference type="RefSeq" id="WP_209838913.1">
    <property type="nucleotide sequence ID" value="NZ_JAGGJP010000004.1"/>
</dbReference>
<dbReference type="Proteomes" id="UP001596056">
    <property type="component" value="Unassembled WGS sequence"/>
</dbReference>
<evidence type="ECO:0000313" key="3">
    <source>
        <dbReference type="Proteomes" id="UP001596056"/>
    </source>
</evidence>
<keyword evidence="1" id="KW-0812">Transmembrane</keyword>
<organism evidence="2 3">
    <name type="scientific">Rubellimicrobium aerolatum</name>
    <dbReference type="NCBI Taxonomy" id="490979"/>
    <lineage>
        <taxon>Bacteria</taxon>
        <taxon>Pseudomonadati</taxon>
        <taxon>Pseudomonadota</taxon>
        <taxon>Alphaproteobacteria</taxon>
        <taxon>Rhodobacterales</taxon>
        <taxon>Roseobacteraceae</taxon>
        <taxon>Rubellimicrobium</taxon>
    </lineage>
</organism>
<dbReference type="InterPro" id="IPR009325">
    <property type="entry name" value="DUF983"/>
</dbReference>
<keyword evidence="3" id="KW-1185">Reference proteome</keyword>
<feature type="transmembrane region" description="Helical" evidence="1">
    <location>
        <begin position="70"/>
        <end position="90"/>
    </location>
</feature>
<keyword evidence="1" id="KW-0472">Membrane</keyword>